<evidence type="ECO:0000313" key="1">
    <source>
        <dbReference type="EMBL" id="KKN90991.1"/>
    </source>
</evidence>
<dbReference type="Gene3D" id="3.40.190.10">
    <property type="entry name" value="Periplasmic binding protein-like II"/>
    <property type="match status" value="2"/>
</dbReference>
<protein>
    <submittedName>
        <fullName evidence="1">Uncharacterized protein</fullName>
    </submittedName>
</protein>
<dbReference type="SUPFAM" id="SSF53850">
    <property type="entry name" value="Periplasmic binding protein-like II"/>
    <property type="match status" value="1"/>
</dbReference>
<comment type="caution">
    <text evidence="1">The sequence shown here is derived from an EMBL/GenBank/DDBJ whole genome shotgun (WGS) entry which is preliminary data.</text>
</comment>
<gene>
    <name evidence="1" type="ORF">LCGC14_0221930</name>
</gene>
<accession>A0A0F9WX60</accession>
<sequence>MRRLPIALGFLLFALFATAEPIKLTTDIFPPYQVREGDLLTGTSVAVLSCILRALNEPYSIRVMPWERAIHEVKMQRADGFFSASHMPRAEEFAQLSAPLTLEKWYWYSDQQYSPQTDRSMEAPRIGGVRGSNQVAWLKRNGYAIDTLVNNTGQLLRLLESRRIDAFLADQRTLRIELTQLPDTMRPRVEQFQQYTNLGVYFSNHFLSDKADFMDRFNNHVFVCAPEVARLDELERTKLISLHADLFGNWPANPDVIASVVQQNKEHGGLTVERILQLDSQWRDERDATDQPLINKVLSHPLSARLMERQAALEGLVSEIIVTDRHGLNLAASEITTDFWQGDEAKFSDAFFARDSAVYLGDLVYDQSTQSYQAHVSSQIRDQQGNLIGIMIVGLDIERALRMNGLVGGK</sequence>
<dbReference type="PANTHER" id="PTHR38834:SF3">
    <property type="entry name" value="SOLUTE-BINDING PROTEIN FAMILY 3_N-TERMINAL DOMAIN-CONTAINING PROTEIN"/>
    <property type="match status" value="1"/>
</dbReference>
<dbReference type="EMBL" id="LAZR01000106">
    <property type="protein sequence ID" value="KKN90991.1"/>
    <property type="molecule type" value="Genomic_DNA"/>
</dbReference>
<proteinExistence type="predicted"/>
<dbReference type="PANTHER" id="PTHR38834">
    <property type="entry name" value="PERIPLASMIC SUBSTRATE BINDING PROTEIN FAMILY 3"/>
    <property type="match status" value="1"/>
</dbReference>
<name>A0A0F9WX60_9ZZZZ</name>
<organism evidence="1">
    <name type="scientific">marine sediment metagenome</name>
    <dbReference type="NCBI Taxonomy" id="412755"/>
    <lineage>
        <taxon>unclassified sequences</taxon>
        <taxon>metagenomes</taxon>
        <taxon>ecological metagenomes</taxon>
    </lineage>
</organism>
<dbReference type="CDD" id="cd18773">
    <property type="entry name" value="PDC1_HK_sensor"/>
    <property type="match status" value="1"/>
</dbReference>
<dbReference type="AlphaFoldDB" id="A0A0F9WX60"/>
<dbReference type="Gene3D" id="3.30.450.20">
    <property type="entry name" value="PAS domain"/>
    <property type="match status" value="1"/>
</dbReference>
<reference evidence="1" key="1">
    <citation type="journal article" date="2015" name="Nature">
        <title>Complex archaea that bridge the gap between prokaryotes and eukaryotes.</title>
        <authorList>
            <person name="Spang A."/>
            <person name="Saw J.H."/>
            <person name="Jorgensen S.L."/>
            <person name="Zaremba-Niedzwiedzka K."/>
            <person name="Martijn J."/>
            <person name="Lind A.E."/>
            <person name="van Eijk R."/>
            <person name="Schleper C."/>
            <person name="Guy L."/>
            <person name="Ettema T.J."/>
        </authorList>
    </citation>
    <scope>NUCLEOTIDE SEQUENCE</scope>
</reference>